<feature type="compositionally biased region" description="Basic residues" evidence="1">
    <location>
        <begin position="1"/>
        <end position="14"/>
    </location>
</feature>
<proteinExistence type="predicted"/>
<dbReference type="eggNOG" id="ENOG50308FM">
    <property type="taxonomic scope" value="Bacteria"/>
</dbReference>
<dbReference type="EMBL" id="DS999641">
    <property type="protein sequence ID" value="EFE65831.2"/>
    <property type="molecule type" value="Genomic_DNA"/>
</dbReference>
<organism evidence="2 3">
    <name type="scientific">Streptomyces viridosporus (strain ATCC 14672 / DSM 40746 / JCM 4963 / KCTC 9882 / NRRL B-12104 / FH 1290)</name>
    <name type="common">Streptomyces ghanaensis</name>
    <dbReference type="NCBI Taxonomy" id="566461"/>
    <lineage>
        <taxon>Bacteria</taxon>
        <taxon>Bacillati</taxon>
        <taxon>Actinomycetota</taxon>
        <taxon>Actinomycetes</taxon>
        <taxon>Kitasatosporales</taxon>
        <taxon>Streptomycetaceae</taxon>
        <taxon>Streptomyces</taxon>
    </lineage>
</organism>
<evidence type="ECO:0000313" key="3">
    <source>
        <dbReference type="Proteomes" id="UP000003824"/>
    </source>
</evidence>
<reference evidence="3" key="1">
    <citation type="submission" date="2008-12" db="EMBL/GenBank/DDBJ databases">
        <title>Annotation of Streptomyces ghanaensis ATCC 14672.</title>
        <authorList>
            <consortium name="The Broad Institute Genome Sequencing Platform"/>
            <consortium name="Broad Institute Microbial Sequencing Center"/>
            <person name="Fischbach M."/>
            <person name="Ward D."/>
            <person name="Young S."/>
            <person name="Kodira C.D."/>
            <person name="Zeng Q."/>
            <person name="Koehrsen M."/>
            <person name="Godfrey P."/>
            <person name="Alvarado L."/>
            <person name="Berlin A.M."/>
            <person name="Borenstein D."/>
            <person name="Chen Z."/>
            <person name="Engels R."/>
            <person name="Freedman E."/>
            <person name="Gellesch M."/>
            <person name="Goldberg J."/>
            <person name="Griggs A."/>
            <person name="Gujja S."/>
            <person name="Heiman D.I."/>
            <person name="Hepburn T.A."/>
            <person name="Howarth C."/>
            <person name="Jen D."/>
            <person name="Larson L."/>
            <person name="Lewis B."/>
            <person name="Mehta T."/>
            <person name="Park D."/>
            <person name="Pearson M."/>
            <person name="Roberts A."/>
            <person name="Saif S."/>
            <person name="Shea T.D."/>
            <person name="Shenoy N."/>
            <person name="Sisk P."/>
            <person name="Stolte C."/>
            <person name="Sykes S.N."/>
            <person name="Walk T."/>
            <person name="White J."/>
            <person name="Yandava C."/>
            <person name="Straight P."/>
            <person name="Clardy J."/>
            <person name="Hung D."/>
            <person name="Kolter R."/>
            <person name="Mekalanos J."/>
            <person name="Walker S."/>
            <person name="Walsh C.T."/>
            <person name="Wieland B.L.C."/>
            <person name="Ilzarbe M."/>
            <person name="Galagan J."/>
            <person name="Nusbaum C."/>
            <person name="Birren B."/>
        </authorList>
    </citation>
    <scope>NUCLEOTIDE SEQUENCE [LARGE SCALE GENOMIC DNA]</scope>
    <source>
        <strain evidence="3">ATCC 14672 / DSM 40746 / JCM 4963 / KCTC 9882 / NRRL B-12104 / FH 1290</strain>
    </source>
</reference>
<gene>
    <name evidence="2" type="ORF">SSFG_01085</name>
</gene>
<feature type="region of interest" description="Disordered" evidence="1">
    <location>
        <begin position="1"/>
        <end position="35"/>
    </location>
</feature>
<evidence type="ECO:0000313" key="2">
    <source>
        <dbReference type="EMBL" id="EFE65831.2"/>
    </source>
</evidence>
<evidence type="ECO:0000256" key="1">
    <source>
        <dbReference type="SAM" id="MobiDB-lite"/>
    </source>
</evidence>
<sequence>MHVRQVRRQPRHHPPTPGRERRVSDEKTRSQEIRRHAHRLAAEGLGAALNMWELDRYYPDQADQDRLERELLQIIARLRKQGGAA</sequence>
<accession>D6A4J1</accession>
<name>D6A4J1_STRV1</name>
<protein>
    <submittedName>
        <fullName evidence="2">Predicted protein</fullName>
    </submittedName>
</protein>
<feature type="compositionally biased region" description="Basic and acidic residues" evidence="1">
    <location>
        <begin position="18"/>
        <end position="34"/>
    </location>
</feature>
<dbReference type="Proteomes" id="UP000003824">
    <property type="component" value="Unassembled WGS sequence"/>
</dbReference>
<dbReference type="AlphaFoldDB" id="D6A4J1"/>